<dbReference type="EMBL" id="JAOPGA020000876">
    <property type="protein sequence ID" value="KAL0482612.1"/>
    <property type="molecule type" value="Genomic_DNA"/>
</dbReference>
<sequence length="433" mass="48136">MHARLTILVIFILCVCCAQVQHGIFLGPHNLPKKHYQQTNKNIYDNPNRSPIIFSGGLSGGSLMFKKDNMKGEPFPCFSTTRNFYQGWINLLEIIPKISQPCFLLDIKPEFVNGTVRSREGLTVIPKDFGGSEGVTYLGSAPLGKKIGPYMLGFFNFLIENAGYKLGVDLRAANYDWRLGPKEFARPNGDYANLKSLVEDTYLKNNNKKVHLMGHSMGGPYLQTFLATFVSQEWKDRYIASMISLGGSFAGAPMTAIQMTAGTDFGVSIFDTGALRGIIRNLGGAGWMLPSPNDDVMIMTAARNYTSAQMKELFHDMGSPDTYAIYKSESEAGDKTKAPNVPVHCLYGVGTPTLTGAYFSSLNPDKENATRLIYKEGDQTVPLYSLTLCDDFAKKQDQQKYPVVVDRYRNVTHISIISDMIIFKRVLEIVTNK</sequence>
<keyword evidence="2" id="KW-0012">Acyltransferase</keyword>
<dbReference type="Pfam" id="PF02450">
    <property type="entry name" value="LCAT"/>
    <property type="match status" value="2"/>
</dbReference>
<accession>A0AAW2YYN4</accession>
<dbReference type="GO" id="GO:0008374">
    <property type="term" value="F:O-acyltransferase activity"/>
    <property type="evidence" value="ECO:0007669"/>
    <property type="project" value="InterPro"/>
</dbReference>
<dbReference type="InterPro" id="IPR029058">
    <property type="entry name" value="AB_hydrolase_fold"/>
</dbReference>
<keyword evidence="3" id="KW-1185">Reference proteome</keyword>
<dbReference type="Proteomes" id="UP001431209">
    <property type="component" value="Unassembled WGS sequence"/>
</dbReference>
<proteinExistence type="predicted"/>
<comment type="caution">
    <text evidence="2">The sequence shown here is derived from an EMBL/GenBank/DDBJ whole genome shotgun (WGS) entry which is preliminary data.</text>
</comment>
<feature type="signal peptide" evidence="1">
    <location>
        <begin position="1"/>
        <end position="17"/>
    </location>
</feature>
<dbReference type="Gene3D" id="3.40.50.1820">
    <property type="entry name" value="alpha/beta hydrolase"/>
    <property type="match status" value="1"/>
</dbReference>
<reference evidence="2 3" key="1">
    <citation type="submission" date="2024-03" db="EMBL/GenBank/DDBJ databases">
        <title>The Acrasis kona genome and developmental transcriptomes reveal deep origins of eukaryotic multicellular pathways.</title>
        <authorList>
            <person name="Sheikh S."/>
            <person name="Fu C.-J."/>
            <person name="Brown M.W."/>
            <person name="Baldauf S.L."/>
        </authorList>
    </citation>
    <scope>NUCLEOTIDE SEQUENCE [LARGE SCALE GENOMIC DNA]</scope>
    <source>
        <strain evidence="2 3">ATCC MYA-3509</strain>
    </source>
</reference>
<gene>
    <name evidence="2" type="ORF">AKO1_014310</name>
</gene>
<evidence type="ECO:0000313" key="3">
    <source>
        <dbReference type="Proteomes" id="UP001431209"/>
    </source>
</evidence>
<dbReference type="GO" id="GO:0006629">
    <property type="term" value="P:lipid metabolic process"/>
    <property type="evidence" value="ECO:0007669"/>
    <property type="project" value="InterPro"/>
</dbReference>
<dbReference type="InterPro" id="IPR003386">
    <property type="entry name" value="LACT/PDAT_acylTrfase"/>
</dbReference>
<dbReference type="SUPFAM" id="SSF53474">
    <property type="entry name" value="alpha/beta-Hydrolases"/>
    <property type="match status" value="1"/>
</dbReference>
<name>A0AAW2YYN4_9EUKA</name>
<protein>
    <submittedName>
        <fullName evidence="2">Lecithin-cholesterol acyltransferase LCAT</fullName>
    </submittedName>
</protein>
<feature type="chain" id="PRO_5043520307" evidence="1">
    <location>
        <begin position="18"/>
        <end position="433"/>
    </location>
</feature>
<organism evidence="2 3">
    <name type="scientific">Acrasis kona</name>
    <dbReference type="NCBI Taxonomy" id="1008807"/>
    <lineage>
        <taxon>Eukaryota</taxon>
        <taxon>Discoba</taxon>
        <taxon>Heterolobosea</taxon>
        <taxon>Tetramitia</taxon>
        <taxon>Eutetramitia</taxon>
        <taxon>Acrasidae</taxon>
        <taxon>Acrasis</taxon>
    </lineage>
</organism>
<keyword evidence="2" id="KW-0808">Transferase</keyword>
<dbReference type="AlphaFoldDB" id="A0AAW2YYN4"/>
<keyword evidence="1" id="KW-0732">Signal</keyword>
<dbReference type="PANTHER" id="PTHR11440">
    <property type="entry name" value="LECITHIN-CHOLESTEROL ACYLTRANSFERASE-RELATED"/>
    <property type="match status" value="1"/>
</dbReference>
<evidence type="ECO:0000256" key="1">
    <source>
        <dbReference type="SAM" id="SignalP"/>
    </source>
</evidence>
<evidence type="ECO:0000313" key="2">
    <source>
        <dbReference type="EMBL" id="KAL0482612.1"/>
    </source>
</evidence>